<evidence type="ECO:0000313" key="1">
    <source>
        <dbReference type="EMBL" id="AIR90581.1"/>
    </source>
</evidence>
<accession>A0A089WPS1</accession>
<keyword evidence="2" id="KW-1185">Reference proteome</keyword>
<dbReference type="AlphaFoldDB" id="A0A089WPS1"/>
<sequence length="158" mass="17278">MSVIAIEVAMRHVRADPDDELLVQSYLDAAEDAAMGFLNRRFYIDQVALDVARAGVAETMRQAKDANLAAIAAADLEQDHSLRCRLLEHARSALAEAYDQADAIAYGMVLNPSIQSACLLKLGHLFVNREEVVVAATANELPLASQHLLMPHRVRMGV</sequence>
<protein>
    <recommendedName>
        <fullName evidence="3">Phage gp6-like head-tail connector protein</fullName>
    </recommendedName>
</protein>
<dbReference type="Proteomes" id="UP000029493">
    <property type="component" value="Chromosome"/>
</dbReference>
<dbReference type="EMBL" id="CP009455">
    <property type="protein sequence ID" value="AIR90581.1"/>
    <property type="molecule type" value="Genomic_DNA"/>
</dbReference>
<dbReference type="eggNOG" id="ENOG503391S">
    <property type="taxonomic scope" value="Bacteria"/>
</dbReference>
<dbReference type="OrthoDB" id="8452319at2"/>
<name>A0A089WPS1_9PSED</name>
<gene>
    <name evidence="1" type="ORF">LK03_15405</name>
</gene>
<dbReference type="CDD" id="cd08054">
    <property type="entry name" value="gp6"/>
    <property type="match status" value="1"/>
</dbReference>
<dbReference type="STRING" id="157783.LK03_15405"/>
<dbReference type="Gene3D" id="1.10.3230.30">
    <property type="entry name" value="Phage gp6-like head-tail connector protein"/>
    <property type="match status" value="1"/>
</dbReference>
<dbReference type="KEGG" id="psw:LK03_15405"/>
<organism evidence="1 2">
    <name type="scientific">Pseudomonas cremoricolorata</name>
    <dbReference type="NCBI Taxonomy" id="157783"/>
    <lineage>
        <taxon>Bacteria</taxon>
        <taxon>Pseudomonadati</taxon>
        <taxon>Pseudomonadota</taxon>
        <taxon>Gammaproteobacteria</taxon>
        <taxon>Pseudomonadales</taxon>
        <taxon>Pseudomonadaceae</taxon>
        <taxon>Pseudomonas</taxon>
    </lineage>
</organism>
<proteinExistence type="predicted"/>
<evidence type="ECO:0000313" key="2">
    <source>
        <dbReference type="Proteomes" id="UP000029493"/>
    </source>
</evidence>
<evidence type="ECO:0008006" key="3">
    <source>
        <dbReference type="Google" id="ProtNLM"/>
    </source>
</evidence>
<dbReference type="RefSeq" id="WP_038413171.1">
    <property type="nucleotide sequence ID" value="NZ_CP009455.1"/>
</dbReference>
<reference evidence="1 2" key="1">
    <citation type="submission" date="2014-09" db="EMBL/GenBank/DDBJ databases">
        <authorList>
            <person name="Chan K.-G."/>
        </authorList>
    </citation>
    <scope>NUCLEOTIDE SEQUENCE [LARGE SCALE GENOMIC DNA]</scope>
    <source>
        <strain evidence="1 2">ND07</strain>
    </source>
</reference>